<evidence type="ECO:0000256" key="1">
    <source>
        <dbReference type="SAM" id="MobiDB-lite"/>
    </source>
</evidence>
<feature type="compositionally biased region" description="Basic and acidic residues" evidence="1">
    <location>
        <begin position="215"/>
        <end position="224"/>
    </location>
</feature>
<gene>
    <name evidence="3" type="ORF">IHE71_14850</name>
</gene>
<evidence type="ECO:0000259" key="2">
    <source>
        <dbReference type="PROSITE" id="PS50943"/>
    </source>
</evidence>
<feature type="compositionally biased region" description="Basic and acidic residues" evidence="1">
    <location>
        <begin position="119"/>
        <end position="148"/>
    </location>
</feature>
<dbReference type="SMART" id="SM00530">
    <property type="entry name" value="HTH_XRE"/>
    <property type="match status" value="1"/>
</dbReference>
<dbReference type="EMBL" id="JADAQT010000094">
    <property type="protein sequence ID" value="MBE1876971.1"/>
    <property type="molecule type" value="Genomic_DNA"/>
</dbReference>
<dbReference type="InterPro" id="IPR001387">
    <property type="entry name" value="Cro/C1-type_HTH"/>
</dbReference>
<feature type="domain" description="HTH cro/C1-type" evidence="2">
    <location>
        <begin position="24"/>
        <end position="77"/>
    </location>
</feature>
<evidence type="ECO:0000313" key="3">
    <source>
        <dbReference type="EMBL" id="MBE1876971.1"/>
    </source>
</evidence>
<sequence length="308" mass="34623">MPVPRTTALSPRIREGRTALGARLRDLRRAAGMTGQQLADSLSWARSKVSKIENAYQPPTDDDVRSWCDVTNSADQVDSILAELHTLQTRHQEWQRVLRGGMASRQNAVARREEETQLFRGYGDRARPAADARVRRRDHGTGEQDLGTHGHRGGRGGPDAPPGDPARHVEAVPDRHHRGGPALQPLPSGRDGRPDRAAQGSHDAAERQTRHHPVRPADDRDAEASLRYPRRPARRRRDRIGAPAADPVRRGRGVRHRLRRAGALRRARRAGPRGAARRRGTGRRTRDRRATHRRETLRKFHTPPCRCN</sequence>
<organism evidence="3 4">
    <name type="scientific">Myceligenerans pegani</name>
    <dbReference type="NCBI Taxonomy" id="2776917"/>
    <lineage>
        <taxon>Bacteria</taxon>
        <taxon>Bacillati</taxon>
        <taxon>Actinomycetota</taxon>
        <taxon>Actinomycetes</taxon>
        <taxon>Micrococcales</taxon>
        <taxon>Promicromonosporaceae</taxon>
        <taxon>Myceligenerans</taxon>
    </lineage>
</organism>
<comment type="caution">
    <text evidence="3">The sequence shown here is derived from an EMBL/GenBank/DDBJ whole genome shotgun (WGS) entry which is preliminary data.</text>
</comment>
<dbReference type="SUPFAM" id="SSF47413">
    <property type="entry name" value="lambda repressor-like DNA-binding domains"/>
    <property type="match status" value="1"/>
</dbReference>
<dbReference type="Proteomes" id="UP000625527">
    <property type="component" value="Unassembled WGS sequence"/>
</dbReference>
<proteinExistence type="predicted"/>
<dbReference type="PROSITE" id="PS50943">
    <property type="entry name" value="HTH_CROC1"/>
    <property type="match status" value="1"/>
</dbReference>
<keyword evidence="4" id="KW-1185">Reference proteome</keyword>
<feature type="region of interest" description="Disordered" evidence="1">
    <location>
        <begin position="119"/>
        <end position="308"/>
    </location>
</feature>
<feature type="compositionally biased region" description="Basic and acidic residues" evidence="1">
    <location>
        <begin position="165"/>
        <end position="174"/>
    </location>
</feature>
<dbReference type="Gene3D" id="1.10.260.40">
    <property type="entry name" value="lambda repressor-like DNA-binding domains"/>
    <property type="match status" value="1"/>
</dbReference>
<feature type="compositionally biased region" description="Basic residues" evidence="1">
    <location>
        <begin position="228"/>
        <end position="238"/>
    </location>
</feature>
<dbReference type="Pfam" id="PF13560">
    <property type="entry name" value="HTH_31"/>
    <property type="match status" value="1"/>
</dbReference>
<accession>A0ABR9N113</accession>
<name>A0ABR9N113_9MICO</name>
<dbReference type="CDD" id="cd00093">
    <property type="entry name" value="HTH_XRE"/>
    <property type="match status" value="1"/>
</dbReference>
<reference evidence="3 4" key="1">
    <citation type="submission" date="2020-10" db="EMBL/GenBank/DDBJ databases">
        <title>Myceligenerans pegani sp. nov., an endophytic actinomycete isolated from Peganum harmala L. in Xinjiang, China.</title>
        <authorList>
            <person name="Xin L."/>
        </authorList>
    </citation>
    <scope>NUCLEOTIDE SEQUENCE [LARGE SCALE GENOMIC DNA]</scope>
    <source>
        <strain evidence="3 4">TRM65318</strain>
    </source>
</reference>
<dbReference type="InterPro" id="IPR010982">
    <property type="entry name" value="Lambda_DNA-bd_dom_sf"/>
</dbReference>
<feature type="compositionally biased region" description="Basic residues" evidence="1">
    <location>
        <begin position="250"/>
        <end position="292"/>
    </location>
</feature>
<evidence type="ECO:0000313" key="4">
    <source>
        <dbReference type="Proteomes" id="UP000625527"/>
    </source>
</evidence>
<protein>
    <submittedName>
        <fullName evidence="3">Helix-turn-helix transcriptional regulator</fullName>
    </submittedName>
</protein>